<dbReference type="Pfam" id="PF07238">
    <property type="entry name" value="PilZ"/>
    <property type="match status" value="1"/>
</dbReference>
<evidence type="ECO:0000259" key="1">
    <source>
        <dbReference type="Pfam" id="PF07238"/>
    </source>
</evidence>
<gene>
    <name evidence="2" type="ORF">B0F87_104184</name>
</gene>
<reference evidence="2 3" key="1">
    <citation type="submission" date="2018-02" db="EMBL/GenBank/DDBJ databases">
        <title>Subsurface microbial communities from deep shales in Ohio and West Virginia, USA.</title>
        <authorList>
            <person name="Wrighton K."/>
        </authorList>
    </citation>
    <scope>NUCLEOTIDE SEQUENCE [LARGE SCALE GENOMIC DNA]</scope>
    <source>
        <strain evidence="2 3">OWC-DMM</strain>
    </source>
</reference>
<organism evidence="2 3">
    <name type="scientific">Methylobacter tundripaludum</name>
    <dbReference type="NCBI Taxonomy" id="173365"/>
    <lineage>
        <taxon>Bacteria</taxon>
        <taxon>Pseudomonadati</taxon>
        <taxon>Pseudomonadota</taxon>
        <taxon>Gammaproteobacteria</taxon>
        <taxon>Methylococcales</taxon>
        <taxon>Methylococcaceae</taxon>
        <taxon>Methylobacter</taxon>
    </lineage>
</organism>
<dbReference type="AlphaFoldDB" id="A0A2S6HFC4"/>
<dbReference type="GO" id="GO:0035438">
    <property type="term" value="F:cyclic-di-GMP binding"/>
    <property type="evidence" value="ECO:0007669"/>
    <property type="project" value="InterPro"/>
</dbReference>
<evidence type="ECO:0000313" key="3">
    <source>
        <dbReference type="Proteomes" id="UP000240010"/>
    </source>
</evidence>
<comment type="caution">
    <text evidence="2">The sequence shown here is derived from an EMBL/GenBank/DDBJ whole genome shotgun (WGS) entry which is preliminary data.</text>
</comment>
<dbReference type="Proteomes" id="UP000240010">
    <property type="component" value="Unassembled WGS sequence"/>
</dbReference>
<dbReference type="Gene3D" id="2.40.10.220">
    <property type="entry name" value="predicted glycosyltransferase like domains"/>
    <property type="match status" value="1"/>
</dbReference>
<dbReference type="InterPro" id="IPR009875">
    <property type="entry name" value="PilZ_domain"/>
</dbReference>
<dbReference type="EMBL" id="PTIZ01000004">
    <property type="protein sequence ID" value="PPK76093.1"/>
    <property type="molecule type" value="Genomic_DNA"/>
</dbReference>
<sequence length="202" mass="23473">MDKINMTKTEDRRGFFRIDDEVNLFYKKIDEKLVNEPHHVSDNILNSCSLSTALEMVSQESTLLLHRLDKNLPDVAEYLRLIDRKIDLLAQAITMQGFQFKENDTRNVNMSATGIAFNCEEALKENDYLEIKILLVSCMTVIVTYGRVVYCKNSPSNDSQYPYFVGVNFINMKDEDREMLIKYVVKEQLQQIRDKKQVGNKA</sequence>
<accession>A0A2S6HFC4</accession>
<evidence type="ECO:0000313" key="2">
    <source>
        <dbReference type="EMBL" id="PPK76093.1"/>
    </source>
</evidence>
<feature type="domain" description="PilZ" evidence="1">
    <location>
        <begin position="108"/>
        <end position="184"/>
    </location>
</feature>
<name>A0A2S6HFC4_9GAMM</name>
<proteinExistence type="predicted"/>
<protein>
    <submittedName>
        <fullName evidence="2">PilZ domain-containing protein</fullName>
    </submittedName>
</protein>